<gene>
    <name evidence="2" type="ORF">EUA93_18845</name>
</gene>
<dbReference type="RefSeq" id="WP_129401892.1">
    <property type="nucleotide sequence ID" value="NZ_SDWT01000003.1"/>
</dbReference>
<dbReference type="EMBL" id="SDWT01000003">
    <property type="protein sequence ID" value="RYB90994.1"/>
    <property type="molecule type" value="Genomic_DNA"/>
</dbReference>
<reference evidence="2 3" key="1">
    <citation type="submission" date="2019-01" db="EMBL/GenBank/DDBJ databases">
        <title>Novel species of Nocardioides.</title>
        <authorList>
            <person name="Liu Q."/>
            <person name="Xin Y.-H."/>
        </authorList>
    </citation>
    <scope>NUCLEOTIDE SEQUENCE [LARGE SCALE GENOMIC DNA]</scope>
    <source>
        <strain evidence="2 3">CGMCC 4.6882</strain>
    </source>
</reference>
<comment type="caution">
    <text evidence="2">The sequence shown here is derived from an EMBL/GenBank/DDBJ whole genome shotgun (WGS) entry which is preliminary data.</text>
</comment>
<keyword evidence="3" id="KW-1185">Reference proteome</keyword>
<keyword evidence="1" id="KW-0732">Signal</keyword>
<protein>
    <submittedName>
        <fullName evidence="2">Uncharacterized protein</fullName>
    </submittedName>
</protein>
<dbReference type="Proteomes" id="UP000294071">
    <property type="component" value="Unassembled WGS sequence"/>
</dbReference>
<dbReference type="AlphaFoldDB" id="A0A4Q2RSU1"/>
<accession>A0A4Q2RSU1</accession>
<name>A0A4Q2RSU1_9ACTN</name>
<proteinExistence type="predicted"/>
<evidence type="ECO:0000313" key="2">
    <source>
        <dbReference type="EMBL" id="RYB90994.1"/>
    </source>
</evidence>
<evidence type="ECO:0000313" key="3">
    <source>
        <dbReference type="Proteomes" id="UP000294071"/>
    </source>
</evidence>
<evidence type="ECO:0000256" key="1">
    <source>
        <dbReference type="SAM" id="SignalP"/>
    </source>
</evidence>
<feature type="chain" id="PRO_5020581331" evidence="1">
    <location>
        <begin position="23"/>
        <end position="120"/>
    </location>
</feature>
<sequence length="120" mass="13213">MTGKLAALVLAVTMLTAAPAAAGDPWPDGLPWSTSHMGSGAKCASGWEQRQLEVDLSRADVEELLDGPGRAFPGKPNERYYRPCNRSWHKGQVVIIYKRDRLWNSFKVVTPSSINEVPYA</sequence>
<organism evidence="2 3">
    <name type="scientific">Nocardioides oleivorans</name>
    <dbReference type="NCBI Taxonomy" id="273676"/>
    <lineage>
        <taxon>Bacteria</taxon>
        <taxon>Bacillati</taxon>
        <taxon>Actinomycetota</taxon>
        <taxon>Actinomycetes</taxon>
        <taxon>Propionibacteriales</taxon>
        <taxon>Nocardioidaceae</taxon>
        <taxon>Nocardioides</taxon>
    </lineage>
</organism>
<feature type="signal peptide" evidence="1">
    <location>
        <begin position="1"/>
        <end position="22"/>
    </location>
</feature>